<dbReference type="Pfam" id="PF00311">
    <property type="entry name" value="PEPcase"/>
    <property type="match status" value="1"/>
</dbReference>
<dbReference type="GO" id="GO:0005829">
    <property type="term" value="C:cytosol"/>
    <property type="evidence" value="ECO:0007669"/>
    <property type="project" value="TreeGrafter"/>
</dbReference>
<evidence type="ECO:0000313" key="4">
    <source>
        <dbReference type="Proteomes" id="UP000323653"/>
    </source>
</evidence>
<dbReference type="EMBL" id="CP043329">
    <property type="protein sequence ID" value="QEK51162.1"/>
    <property type="molecule type" value="Genomic_DNA"/>
</dbReference>
<comment type="function">
    <text evidence="1">Forms oxaloacetate, a four-carbon dicarboxylic acid source for the tricarboxylic acid cycle.</text>
</comment>
<dbReference type="GO" id="GO:0015977">
    <property type="term" value="P:carbon fixation"/>
    <property type="evidence" value="ECO:0007669"/>
    <property type="project" value="InterPro"/>
</dbReference>
<evidence type="ECO:0000256" key="1">
    <source>
        <dbReference type="ARBA" id="ARBA00003670"/>
    </source>
</evidence>
<keyword evidence="4" id="KW-1185">Reference proteome</keyword>
<protein>
    <recommendedName>
        <fullName evidence="2">Phosphoenolpyruvate carboxylase</fullName>
    </recommendedName>
</protein>
<dbReference type="PANTHER" id="PTHR30523:SF6">
    <property type="entry name" value="PHOSPHOENOLPYRUVATE CARBOXYLASE"/>
    <property type="match status" value="1"/>
</dbReference>
<dbReference type="PANTHER" id="PTHR30523">
    <property type="entry name" value="PHOSPHOENOLPYRUVATE CARBOXYLASE"/>
    <property type="match status" value="1"/>
</dbReference>
<dbReference type="AlphaFoldDB" id="A0A5C0VGX9"/>
<organism evidence="3 4">
    <name type="scientific">Pedobacter aquae</name>
    <dbReference type="NCBI Taxonomy" id="2605747"/>
    <lineage>
        <taxon>Bacteria</taxon>
        <taxon>Pseudomonadati</taxon>
        <taxon>Bacteroidota</taxon>
        <taxon>Sphingobacteriia</taxon>
        <taxon>Sphingobacteriales</taxon>
        <taxon>Sphingobacteriaceae</taxon>
        <taxon>Pedobacter</taxon>
    </lineage>
</organism>
<dbReference type="PRINTS" id="PR00150">
    <property type="entry name" value="PEPCARBXLASE"/>
</dbReference>
<gene>
    <name evidence="3" type="ORF">FYC62_05345</name>
</gene>
<dbReference type="GO" id="GO:0008964">
    <property type="term" value="F:phosphoenolpyruvate carboxylase activity"/>
    <property type="evidence" value="ECO:0007669"/>
    <property type="project" value="InterPro"/>
</dbReference>
<dbReference type="RefSeq" id="WP_149074207.1">
    <property type="nucleotide sequence ID" value="NZ_CP043329.1"/>
</dbReference>
<dbReference type="InterPro" id="IPR015813">
    <property type="entry name" value="Pyrv/PenolPyrv_kinase-like_dom"/>
</dbReference>
<reference evidence="3 4" key="1">
    <citation type="submission" date="2019-08" db="EMBL/GenBank/DDBJ databases">
        <title>Pedobacter sp. nov., isolated from Han river, South Korea.</title>
        <authorList>
            <person name="Lee D.-H."/>
            <person name="Kim Y.-S."/>
            <person name="Hwang E.-M."/>
            <person name="Le Tran T.C."/>
            <person name="Cha C.-J."/>
        </authorList>
    </citation>
    <scope>NUCLEOTIDE SEQUENCE [LARGE SCALE GENOMIC DNA]</scope>
    <source>
        <strain evidence="3 4">CJ43</strain>
    </source>
</reference>
<dbReference type="GO" id="GO:0006099">
    <property type="term" value="P:tricarboxylic acid cycle"/>
    <property type="evidence" value="ECO:0007669"/>
    <property type="project" value="InterPro"/>
</dbReference>
<evidence type="ECO:0000256" key="2">
    <source>
        <dbReference type="ARBA" id="ARBA00022419"/>
    </source>
</evidence>
<dbReference type="KEGG" id="pej:FYC62_05345"/>
<proteinExistence type="predicted"/>
<accession>A0A5C0VGX9</accession>
<name>A0A5C0VGX9_9SPHI</name>
<keyword evidence="3" id="KW-0670">Pyruvate</keyword>
<sequence>MFTLRPQLNSKETVFKNEITTKFELYNSLFLTLPFYRVKNTGLALPYFFAHCESGVEEKQRPDDIIESFFAKQKGITDQHEITDLLFRFIQYIERQVVLFDAVEDAAFVKTRSNEDLSSLSTLMSSALEDEELYKRIQDCLREFKLRLVLTAHPTQFYPGPVLSIMTDLTEAIKNNDVNAINLLLQQLGKTPFFKKKKPTPVDEAVSLNWYLENILYQTASDVHNNLEEVFKLNLGNHSLIELGFWPGGDRDGNPFVTAETTKQVSVFLRQALFRCYYRDFKKLKRRITFNGTEQSLEELENLIYNNAYQQNTSCLNIKETLLSNLRKVKEVLVNHHDSLFIELVDDMIWKVKLFGCHFASLDIRQDSRILRKLFKECIESKELKGLLPENYFDLSEEEKIAAIPLNEADFTNYSSFEELSKDALDVIRLIKKMQTDNGKRACHRFIISNCQKASDILQLKQLFLWSGWKAEELDVDFVPLFETIDDLKFADNVMESLYTHTIYNQHLEIRKKRQVIMLGFSDSTKDGGYLMANYSIFYAKSSLTAVSRKYDIDLAFFDGRGGPPARGGGKTHKFYASFGKDIANKQIQMTVQGQTISSHYGTYESSTNNMEQLIHAGINSALEKQGSNTMNDDEKVLFSQMAEISYHAFMDLRKHPLFLKFMEVQTPLKMLSQINISSRPVKRNSDAELKLEDLRAISFVTSWSQAKLNIPGFYGVGTALKTLKESGQWEQVKSLYKNSGFFKTVVDNCMMSMSKADFRLTEYLSEDATFGDFWKGMKAEFDLTQSLLLELSNTETLMENYPTDKRSISLREKIVLPLVIIQRYAIIKSLSDDVSDAQKLIYNKLILRTLYGIVNAARNSA</sequence>
<dbReference type="Proteomes" id="UP000323653">
    <property type="component" value="Chromosome"/>
</dbReference>
<dbReference type="SUPFAM" id="SSF51621">
    <property type="entry name" value="Phosphoenolpyruvate/pyruvate domain"/>
    <property type="match status" value="1"/>
</dbReference>
<dbReference type="InterPro" id="IPR021135">
    <property type="entry name" value="PEP_COase"/>
</dbReference>
<evidence type="ECO:0000313" key="3">
    <source>
        <dbReference type="EMBL" id="QEK51162.1"/>
    </source>
</evidence>